<evidence type="ECO:0000256" key="9">
    <source>
        <dbReference type="HAMAP-Rule" id="MF_00275"/>
    </source>
</evidence>
<dbReference type="PANTHER" id="PTHR30607">
    <property type="entry name" value="POTASSIUM-TRANSPORTING ATPASE A CHAIN"/>
    <property type="match status" value="1"/>
</dbReference>
<feature type="transmembrane region" description="Helical" evidence="9">
    <location>
        <begin position="413"/>
        <end position="432"/>
    </location>
</feature>
<feature type="transmembrane region" description="Helical" evidence="9">
    <location>
        <begin position="560"/>
        <end position="582"/>
    </location>
</feature>
<keyword evidence="8 9" id="KW-0472">Membrane</keyword>
<evidence type="ECO:0000313" key="11">
    <source>
        <dbReference type="Proteomes" id="UP001180081"/>
    </source>
</evidence>
<dbReference type="PIRSF" id="PIRSF001294">
    <property type="entry name" value="K_ATPaseA"/>
    <property type="match status" value="1"/>
</dbReference>
<evidence type="ECO:0000256" key="5">
    <source>
        <dbReference type="ARBA" id="ARBA00022958"/>
    </source>
</evidence>
<evidence type="ECO:0000256" key="3">
    <source>
        <dbReference type="ARBA" id="ARBA00022538"/>
    </source>
</evidence>
<feature type="transmembrane region" description="Helical" evidence="9">
    <location>
        <begin position="517"/>
        <end position="539"/>
    </location>
</feature>
<feature type="transmembrane region" description="Helical" evidence="9">
    <location>
        <begin position="361"/>
        <end position="381"/>
    </location>
</feature>
<dbReference type="Proteomes" id="UP001180081">
    <property type="component" value="Unassembled WGS sequence"/>
</dbReference>
<keyword evidence="7 9" id="KW-0406">Ion transport</keyword>
<comment type="similarity">
    <text evidence="9">Belongs to the KdpA family.</text>
</comment>
<evidence type="ECO:0000256" key="2">
    <source>
        <dbReference type="ARBA" id="ARBA00022475"/>
    </source>
</evidence>
<protein>
    <recommendedName>
        <fullName evidence="9">Potassium-transporting ATPase potassium-binding subunit</fullName>
    </recommendedName>
    <alternativeName>
        <fullName evidence="9">ATP phosphohydrolase [potassium-transporting] A chain</fullName>
    </alternativeName>
    <alternativeName>
        <fullName evidence="9">Potassium-binding and translocating subunit A</fullName>
    </alternativeName>
    <alternativeName>
        <fullName evidence="9">Potassium-translocating ATPase A chain</fullName>
    </alternativeName>
</protein>
<feature type="transmembrane region" description="Helical" evidence="9">
    <location>
        <begin position="286"/>
        <end position="307"/>
    </location>
</feature>
<keyword evidence="5 9" id="KW-0630">Potassium</keyword>
<feature type="transmembrane region" description="Helical" evidence="9">
    <location>
        <begin position="453"/>
        <end position="472"/>
    </location>
</feature>
<dbReference type="PANTHER" id="PTHR30607:SF2">
    <property type="entry name" value="POTASSIUM-TRANSPORTING ATPASE POTASSIUM-BINDING SUBUNIT"/>
    <property type="match status" value="1"/>
</dbReference>
<comment type="function">
    <text evidence="9">Part of the high-affinity ATP-driven potassium transport (or Kdp) system, which catalyzes the hydrolysis of ATP coupled with the electrogenic transport of potassium into the cytoplasm. This subunit binds the extracellular potassium ions and delivers the ions to the membrane domain of KdpB through an intramembrane tunnel.</text>
</comment>
<dbReference type="InterPro" id="IPR004623">
    <property type="entry name" value="KdpA"/>
</dbReference>
<feature type="transmembrane region" description="Helical" evidence="9">
    <location>
        <begin position="177"/>
        <end position="199"/>
    </location>
</feature>
<feature type="transmembrane region" description="Helical" evidence="9">
    <location>
        <begin position="134"/>
        <end position="156"/>
    </location>
</feature>
<evidence type="ECO:0000256" key="8">
    <source>
        <dbReference type="ARBA" id="ARBA00023136"/>
    </source>
</evidence>
<keyword evidence="6 9" id="KW-1133">Transmembrane helix</keyword>
<feature type="transmembrane region" description="Helical" evidence="9">
    <location>
        <begin position="388"/>
        <end position="407"/>
    </location>
</feature>
<accession>A0ABT8B613</accession>
<evidence type="ECO:0000313" key="10">
    <source>
        <dbReference type="EMBL" id="MDN3577190.1"/>
    </source>
</evidence>
<feature type="transmembrane region" description="Helical" evidence="9">
    <location>
        <begin position="314"/>
        <end position="334"/>
    </location>
</feature>
<dbReference type="RefSeq" id="WP_290332663.1">
    <property type="nucleotide sequence ID" value="NZ_JAUFPU010000008.1"/>
</dbReference>
<dbReference type="Pfam" id="PF03814">
    <property type="entry name" value="KdpA"/>
    <property type="match status" value="1"/>
</dbReference>
<dbReference type="EMBL" id="JAUFPU010000008">
    <property type="protein sequence ID" value="MDN3577190.1"/>
    <property type="molecule type" value="Genomic_DNA"/>
</dbReference>
<organism evidence="10 11">
    <name type="scientific">Chitinimonas viridis</name>
    <dbReference type="NCBI Taxonomy" id="664880"/>
    <lineage>
        <taxon>Bacteria</taxon>
        <taxon>Pseudomonadati</taxon>
        <taxon>Pseudomonadota</taxon>
        <taxon>Betaproteobacteria</taxon>
        <taxon>Neisseriales</taxon>
        <taxon>Chitinibacteraceae</taxon>
        <taxon>Chitinimonas</taxon>
    </lineage>
</organism>
<evidence type="ECO:0000256" key="1">
    <source>
        <dbReference type="ARBA" id="ARBA00022448"/>
    </source>
</evidence>
<evidence type="ECO:0000256" key="7">
    <source>
        <dbReference type="ARBA" id="ARBA00023065"/>
    </source>
</evidence>
<keyword evidence="1 9" id="KW-0813">Transport</keyword>
<comment type="caution">
    <text evidence="10">The sequence shown here is derived from an EMBL/GenBank/DDBJ whole genome shotgun (WGS) entry which is preliminary data.</text>
</comment>
<gene>
    <name evidence="9 10" type="primary">kdpA</name>
    <name evidence="10" type="ORF">QWZ03_10465</name>
</gene>
<dbReference type="NCBIfam" id="TIGR00680">
    <property type="entry name" value="kdpA"/>
    <property type="match status" value="1"/>
</dbReference>
<dbReference type="HAMAP" id="MF_00275">
    <property type="entry name" value="KdpA"/>
    <property type="match status" value="1"/>
</dbReference>
<reference evidence="10" key="1">
    <citation type="journal article" date="2014" name="Int. J. Syst. Evol. Microbiol.">
        <title>Complete genome of a new Firmicutes species belonging to the dominant human colonic microbiota ('Ruminococcus bicirculans') reveals two chromosomes and a selective capacity to utilize plant glucans.</title>
        <authorList>
            <consortium name="NISC Comparative Sequencing Program"/>
            <person name="Wegmann U."/>
            <person name="Louis P."/>
            <person name="Goesmann A."/>
            <person name="Henrissat B."/>
            <person name="Duncan S.H."/>
            <person name="Flint H.J."/>
        </authorList>
    </citation>
    <scope>NUCLEOTIDE SEQUENCE</scope>
    <source>
        <strain evidence="10">CECT 7703</strain>
    </source>
</reference>
<sequence length="598" mass="62864">MNQSAVVQTGLYLLVLLTLAWPLGRYLAALMSGGLAQRLGWMGKVDRGLMKLIGANGEEDMPWWRYAAAIVLFNLAGLLAVYLLQRLQLSLPFNPAGMPNVEAASAFNTAVSFVTNTNWQGYVGEATMSYLTQMLALTVQNFLSAATGIAVVVALVRGFARKHAQGLGNAWLDLSRATVWLLLPLASLFAVFLVGQGVIQNFSPYVEAQLVEPVSYQVAKTDEAGKPLVDAQGAAVMETVTVRTQTLAMGPVASQEAIKLLGTNGGGFFNANSAHPYENPTGASNFLQMLSILLIPAALCFMFGRMVGDVRQGVVVLASMTLIFVAMVAVVVWAESHANPLLVQLGMDAGLGNMEGKETRFGIVASSLFAVITTAASCGAVNTMHDSLMPLAGGVTTWLMQLGEVVFGGVGSGLYGMLLFAMLAVFLAGLMIGRTPEYLGKKIESFEMKMVSIAILITPLLVLGGTAVAVLLPQALTSLWNPGAHGFSEALYAFSSAANNNGSAFAGLSANTPYYNLALGLAMWFGRFGVLIPVLAIAGSLARKPRLAVSVGTMPTHGPLFVVLLVGTVLIVGALTYIPALALGPVVDHLQLFAGQGG</sequence>
<evidence type="ECO:0000256" key="4">
    <source>
        <dbReference type="ARBA" id="ARBA00022692"/>
    </source>
</evidence>
<keyword evidence="3 9" id="KW-0633">Potassium transport</keyword>
<comment type="subunit">
    <text evidence="9">The system is composed of three essential subunits: KdpA, KdpB and KdpC.</text>
</comment>
<keyword evidence="11" id="KW-1185">Reference proteome</keyword>
<comment type="subcellular location">
    <subcellularLocation>
        <location evidence="9">Cell membrane</location>
        <topology evidence="9">Multi-pass membrane protein</topology>
    </subcellularLocation>
</comment>
<evidence type="ECO:0000256" key="6">
    <source>
        <dbReference type="ARBA" id="ARBA00022989"/>
    </source>
</evidence>
<name>A0ABT8B613_9NEIS</name>
<proteinExistence type="inferred from homology"/>
<feature type="transmembrane region" description="Helical" evidence="9">
    <location>
        <begin position="63"/>
        <end position="84"/>
    </location>
</feature>
<reference evidence="10" key="2">
    <citation type="submission" date="2023-06" db="EMBL/GenBank/DDBJ databases">
        <authorList>
            <person name="Lucena T."/>
            <person name="Sun Q."/>
        </authorList>
    </citation>
    <scope>NUCLEOTIDE SEQUENCE</scope>
    <source>
        <strain evidence="10">CECT 7703</strain>
    </source>
</reference>
<keyword evidence="4 9" id="KW-0812">Transmembrane</keyword>
<keyword evidence="2 9" id="KW-1003">Cell membrane</keyword>